<feature type="region of interest" description="Disordered" evidence="1">
    <location>
        <begin position="155"/>
        <end position="176"/>
    </location>
</feature>
<dbReference type="EMBL" id="HBIR01033791">
    <property type="protein sequence ID" value="CAE0563943.1"/>
    <property type="molecule type" value="Transcribed_RNA"/>
</dbReference>
<accession>A0A7S3WLC5</accession>
<evidence type="ECO:0000313" key="2">
    <source>
        <dbReference type="EMBL" id="CAE0563943.1"/>
    </source>
</evidence>
<name>A0A7S3WLC5_EMIHU</name>
<feature type="compositionally biased region" description="Basic residues" evidence="1">
    <location>
        <begin position="155"/>
        <end position="167"/>
    </location>
</feature>
<proteinExistence type="predicted"/>
<dbReference type="Gene3D" id="1.25.10.10">
    <property type="entry name" value="Leucine-rich Repeat Variant"/>
    <property type="match status" value="1"/>
</dbReference>
<reference evidence="2" key="1">
    <citation type="submission" date="2021-01" db="EMBL/GenBank/DDBJ databases">
        <authorList>
            <person name="Corre E."/>
            <person name="Pelletier E."/>
            <person name="Niang G."/>
            <person name="Scheremetjew M."/>
            <person name="Finn R."/>
            <person name="Kale V."/>
            <person name="Holt S."/>
            <person name="Cochrane G."/>
            <person name="Meng A."/>
            <person name="Brown T."/>
            <person name="Cohen L."/>
        </authorList>
    </citation>
    <scope>NUCLEOTIDE SEQUENCE</scope>
    <source>
        <strain evidence="2">379</strain>
    </source>
</reference>
<dbReference type="InterPro" id="IPR011989">
    <property type="entry name" value="ARM-like"/>
</dbReference>
<dbReference type="AlphaFoldDB" id="A0A7S3WLC5"/>
<evidence type="ECO:0008006" key="3">
    <source>
        <dbReference type="Google" id="ProtNLM"/>
    </source>
</evidence>
<gene>
    <name evidence="2" type="ORF">EHUX00137_LOCUS26290</name>
</gene>
<dbReference type="InterPro" id="IPR016024">
    <property type="entry name" value="ARM-type_fold"/>
</dbReference>
<dbReference type="SUPFAM" id="SSF48371">
    <property type="entry name" value="ARM repeat"/>
    <property type="match status" value="1"/>
</dbReference>
<sequence>MCAGDDAAGLARKQRAAAAGAIQAVVAALQAHPHEAAVAALQAHPQVAEVQQQGRIIVINMCAASDAHSQRVADAGAIEAIVAALQAADPEEWDEVEQDCCQALANVCSGTCAAGLARKQRAADAGAQAARSRRGRDGGATAWLCGAGQRVLRHRRHGARTHTARSRGGRDRGGRSRRSWRRCRLFRERKTCRSMAAVRLLTFATVEAPLRGRGGSVLGVHACPRRRQRRCRRTQTTEMSRSKDGGC</sequence>
<organism evidence="2">
    <name type="scientific">Emiliania huxleyi</name>
    <name type="common">Coccolithophore</name>
    <name type="synonym">Pontosphaera huxleyi</name>
    <dbReference type="NCBI Taxonomy" id="2903"/>
    <lineage>
        <taxon>Eukaryota</taxon>
        <taxon>Haptista</taxon>
        <taxon>Haptophyta</taxon>
        <taxon>Prymnesiophyceae</taxon>
        <taxon>Isochrysidales</taxon>
        <taxon>Noelaerhabdaceae</taxon>
        <taxon>Emiliania</taxon>
    </lineage>
</organism>
<evidence type="ECO:0000256" key="1">
    <source>
        <dbReference type="SAM" id="MobiDB-lite"/>
    </source>
</evidence>
<protein>
    <recommendedName>
        <fullName evidence="3">Armadillo repeat-containing domain-containing protein</fullName>
    </recommendedName>
</protein>